<accession>A0A4R6LPG1</accession>
<dbReference type="InterPro" id="IPR001932">
    <property type="entry name" value="PPM-type_phosphatase-like_dom"/>
</dbReference>
<dbReference type="AlphaFoldDB" id="A0A4R6LPG1"/>
<feature type="coiled-coil region" evidence="2">
    <location>
        <begin position="38"/>
        <end position="72"/>
    </location>
</feature>
<proteinExistence type="predicted"/>
<sequence length="447" mass="51911">MNLSLMLLLLFLMTALIIVLAVKIMISKKDFRKLESRGEIKNLKLKEQQNKINELEADIKSKLKKARNIHRRMLPDKLAEPDDYFISDYYQPAEYIGGDYYNFFKIDHGALDSFFDQYLLYFFDVSGHGIDSTLLSIFVNDSIENYFKLRHSPGEKISTSKLMNYIDQRYQNEGFPDDYLVCLFIAVLDTKKSTLNYSSGGFQYPIYKLDQEDRIEEINIGGLPISAALGALKDSRREQTVNFEKNNTLILSTDGLLEQSNGDQQYFQQLQGLLKKYKFLPAPFLKDLIRSDFYKFTNDNPGKDDLTFLLMERPAGEIINCILDQENINLEAAEIKEFLNQNLWSDHLHFQTLKEIITNLLENSELELKIKALNNQQLLMFSLEHLNDKNGWDSILNSYPDLISIAEKDLNRSQNGEAEILFNDQEIYFSHTASNSRMYLMLVKEET</sequence>
<dbReference type="PANTHER" id="PTHR43156">
    <property type="entry name" value="STAGE II SPORULATION PROTEIN E-RELATED"/>
    <property type="match status" value="1"/>
</dbReference>
<evidence type="ECO:0000313" key="5">
    <source>
        <dbReference type="Proteomes" id="UP000295064"/>
    </source>
</evidence>
<dbReference type="Proteomes" id="UP000295064">
    <property type="component" value="Unassembled WGS sequence"/>
</dbReference>
<evidence type="ECO:0000259" key="3">
    <source>
        <dbReference type="SMART" id="SM00331"/>
    </source>
</evidence>
<evidence type="ECO:0000313" key="4">
    <source>
        <dbReference type="EMBL" id="TDO85264.1"/>
    </source>
</evidence>
<dbReference type="InterPro" id="IPR052016">
    <property type="entry name" value="Bact_Sigma-Reg"/>
</dbReference>
<feature type="domain" description="PPM-type phosphatase" evidence="3">
    <location>
        <begin position="81"/>
        <end position="313"/>
    </location>
</feature>
<gene>
    <name evidence="4" type="ORF">DFR79_11830</name>
</gene>
<evidence type="ECO:0000256" key="2">
    <source>
        <dbReference type="SAM" id="Coils"/>
    </source>
</evidence>
<dbReference type="InterPro" id="IPR036457">
    <property type="entry name" value="PPM-type-like_dom_sf"/>
</dbReference>
<dbReference type="PANTHER" id="PTHR43156:SF2">
    <property type="entry name" value="STAGE II SPORULATION PROTEIN E"/>
    <property type="match status" value="1"/>
</dbReference>
<dbReference type="SMART" id="SM00331">
    <property type="entry name" value="PP2C_SIG"/>
    <property type="match status" value="1"/>
</dbReference>
<dbReference type="GO" id="GO:0016791">
    <property type="term" value="F:phosphatase activity"/>
    <property type="evidence" value="ECO:0007669"/>
    <property type="project" value="TreeGrafter"/>
</dbReference>
<name>A0A4R6LPG1_9FIRM</name>
<dbReference type="Pfam" id="PF07228">
    <property type="entry name" value="SpoIIE"/>
    <property type="match status" value="1"/>
</dbReference>
<organism evidence="4 5">
    <name type="scientific">Halanaerobium saccharolyticum</name>
    <dbReference type="NCBI Taxonomy" id="43595"/>
    <lineage>
        <taxon>Bacteria</taxon>
        <taxon>Bacillati</taxon>
        <taxon>Bacillota</taxon>
        <taxon>Clostridia</taxon>
        <taxon>Halanaerobiales</taxon>
        <taxon>Halanaerobiaceae</taxon>
        <taxon>Halanaerobium</taxon>
    </lineage>
</organism>
<reference evidence="4 5" key="1">
    <citation type="submission" date="2019-03" db="EMBL/GenBank/DDBJ databases">
        <title>Subsurface microbial communities from deep shales in Ohio and West Virginia, USA.</title>
        <authorList>
            <person name="Wrighton K."/>
        </authorList>
    </citation>
    <scope>NUCLEOTIDE SEQUENCE [LARGE SCALE GENOMIC DNA]</scope>
    <source>
        <strain evidence="4 5">MA284_T2</strain>
    </source>
</reference>
<evidence type="ECO:0000256" key="1">
    <source>
        <dbReference type="ARBA" id="ARBA00022801"/>
    </source>
</evidence>
<protein>
    <submittedName>
        <fullName evidence="4">Sigma-B regulation protein RsbU (Phosphoserine phosphatase)</fullName>
    </submittedName>
</protein>
<keyword evidence="2" id="KW-0175">Coiled coil</keyword>
<dbReference type="RefSeq" id="WP_166638034.1">
    <property type="nucleotide sequence ID" value="NZ_SNWX01000018.1"/>
</dbReference>
<dbReference type="EMBL" id="SNWX01000018">
    <property type="protein sequence ID" value="TDO85264.1"/>
    <property type="molecule type" value="Genomic_DNA"/>
</dbReference>
<comment type="caution">
    <text evidence="4">The sequence shown here is derived from an EMBL/GenBank/DDBJ whole genome shotgun (WGS) entry which is preliminary data.</text>
</comment>
<keyword evidence="1" id="KW-0378">Hydrolase</keyword>
<dbReference type="Gene3D" id="3.60.40.10">
    <property type="entry name" value="PPM-type phosphatase domain"/>
    <property type="match status" value="1"/>
</dbReference>